<sequence>MADFLTRLAERTLGVAPMVQPILAPIFAPEPILTSGTHPLEYEDASVIQQILAPEQSLAREALNIEHEDRAVDTVHDNIGPARDRPSPAASRLFRRHAIHPQTPEHAGGQSFLAHDQDAHAHPEQVKHRGRSSKLEDLTIRGVPGAERGIVQGATMPTWSIVSSSTVSGPTANEDSLGTSLSTNWAPLTRALLPVQHLEVSAAEKSTSAPTIRVTIGRIEVRAVMPTKEATVGPPSTRPRPKLSLDDYLKQQNGGQR</sequence>
<proteinExistence type="predicted"/>
<dbReference type="InParanoid" id="D6TXC0"/>
<dbReference type="OrthoDB" id="1551290at2"/>
<feature type="region of interest" description="Disordered" evidence="1">
    <location>
        <begin position="227"/>
        <end position="257"/>
    </location>
</feature>
<dbReference type="EMBL" id="ADVG01000003">
    <property type="protein sequence ID" value="EFH84853.1"/>
    <property type="molecule type" value="Genomic_DNA"/>
</dbReference>
<dbReference type="AlphaFoldDB" id="D6TXC0"/>
<dbReference type="RefSeq" id="WP_007916662.1">
    <property type="nucleotide sequence ID" value="NZ_ADVG01000003.1"/>
</dbReference>
<comment type="caution">
    <text evidence="2">The sequence shown here is derived from an EMBL/GenBank/DDBJ whole genome shotgun (WGS) entry which is preliminary data.</text>
</comment>
<reference evidence="2 3" key="1">
    <citation type="journal article" date="2011" name="Stand. Genomic Sci.">
        <title>Non-contiguous finished genome sequence and contextual data of the filamentous soil bacterium Ktedonobacter racemifer type strain (SOSP1-21).</title>
        <authorList>
            <person name="Chang Y.J."/>
            <person name="Land M."/>
            <person name="Hauser L."/>
            <person name="Chertkov O."/>
            <person name="Del Rio T.G."/>
            <person name="Nolan M."/>
            <person name="Copeland A."/>
            <person name="Tice H."/>
            <person name="Cheng J.F."/>
            <person name="Lucas S."/>
            <person name="Han C."/>
            <person name="Goodwin L."/>
            <person name="Pitluck S."/>
            <person name="Ivanova N."/>
            <person name="Ovchinikova G."/>
            <person name="Pati A."/>
            <person name="Chen A."/>
            <person name="Palaniappan K."/>
            <person name="Mavromatis K."/>
            <person name="Liolios K."/>
            <person name="Brettin T."/>
            <person name="Fiebig A."/>
            <person name="Rohde M."/>
            <person name="Abt B."/>
            <person name="Goker M."/>
            <person name="Detter J.C."/>
            <person name="Woyke T."/>
            <person name="Bristow J."/>
            <person name="Eisen J.A."/>
            <person name="Markowitz V."/>
            <person name="Hugenholtz P."/>
            <person name="Kyrpides N.C."/>
            <person name="Klenk H.P."/>
            <person name="Lapidus A."/>
        </authorList>
    </citation>
    <scope>NUCLEOTIDE SEQUENCE [LARGE SCALE GENOMIC DNA]</scope>
    <source>
        <strain evidence="3">DSM 44963</strain>
    </source>
</reference>
<organism evidence="2 3">
    <name type="scientific">Ktedonobacter racemifer DSM 44963</name>
    <dbReference type="NCBI Taxonomy" id="485913"/>
    <lineage>
        <taxon>Bacteria</taxon>
        <taxon>Bacillati</taxon>
        <taxon>Chloroflexota</taxon>
        <taxon>Ktedonobacteria</taxon>
        <taxon>Ktedonobacterales</taxon>
        <taxon>Ktedonobacteraceae</taxon>
        <taxon>Ktedonobacter</taxon>
    </lineage>
</organism>
<gene>
    <name evidence="2" type="ORF">Krac_5968</name>
</gene>
<name>D6TXC0_KTERA</name>
<dbReference type="Proteomes" id="UP000004508">
    <property type="component" value="Unassembled WGS sequence"/>
</dbReference>
<evidence type="ECO:0000313" key="2">
    <source>
        <dbReference type="EMBL" id="EFH84853.1"/>
    </source>
</evidence>
<protein>
    <submittedName>
        <fullName evidence="2">Uncharacterized protein</fullName>
    </submittedName>
</protein>
<accession>D6TXC0</accession>
<dbReference type="STRING" id="485913.Krac_5968"/>
<evidence type="ECO:0000313" key="3">
    <source>
        <dbReference type="Proteomes" id="UP000004508"/>
    </source>
</evidence>
<evidence type="ECO:0000256" key="1">
    <source>
        <dbReference type="SAM" id="MobiDB-lite"/>
    </source>
</evidence>
<keyword evidence="3" id="KW-1185">Reference proteome</keyword>